<keyword evidence="3" id="KW-1185">Reference proteome</keyword>
<keyword evidence="1" id="KW-0472">Membrane</keyword>
<dbReference type="InterPro" id="IPR033615">
    <property type="entry name" value="EOLA1/EOLA2"/>
</dbReference>
<feature type="transmembrane region" description="Helical" evidence="1">
    <location>
        <begin position="45"/>
        <end position="69"/>
    </location>
</feature>
<evidence type="ECO:0000256" key="1">
    <source>
        <dbReference type="SAM" id="Phobius"/>
    </source>
</evidence>
<keyword evidence="1" id="KW-0812">Transmembrane</keyword>
<comment type="caution">
    <text evidence="2">The sequence shown here is derived from an EMBL/GenBank/DDBJ whole genome shotgun (WGS) entry which is preliminary data.</text>
</comment>
<evidence type="ECO:0000313" key="3">
    <source>
        <dbReference type="Proteomes" id="UP001148018"/>
    </source>
</evidence>
<dbReference type="EMBL" id="JANIIK010000112">
    <property type="protein sequence ID" value="KAJ3592878.1"/>
    <property type="molecule type" value="Genomic_DNA"/>
</dbReference>
<feature type="transmembrane region" description="Helical" evidence="1">
    <location>
        <begin position="75"/>
        <end position="94"/>
    </location>
</feature>
<reference evidence="2" key="1">
    <citation type="submission" date="2022-07" db="EMBL/GenBank/DDBJ databases">
        <title>Chromosome-level genome of Muraenolepis orangiensis.</title>
        <authorList>
            <person name="Kim J."/>
        </authorList>
    </citation>
    <scope>NUCLEOTIDE SEQUENCE</scope>
    <source>
        <strain evidence="2">KU_S4_2022</strain>
        <tissue evidence="2">Muscle</tissue>
    </source>
</reference>
<organism evidence="2 3">
    <name type="scientific">Muraenolepis orangiensis</name>
    <name type="common">Patagonian moray cod</name>
    <dbReference type="NCBI Taxonomy" id="630683"/>
    <lineage>
        <taxon>Eukaryota</taxon>
        <taxon>Metazoa</taxon>
        <taxon>Chordata</taxon>
        <taxon>Craniata</taxon>
        <taxon>Vertebrata</taxon>
        <taxon>Euteleostomi</taxon>
        <taxon>Actinopterygii</taxon>
        <taxon>Neopterygii</taxon>
        <taxon>Teleostei</taxon>
        <taxon>Neoteleostei</taxon>
        <taxon>Acanthomorphata</taxon>
        <taxon>Zeiogadaria</taxon>
        <taxon>Gadariae</taxon>
        <taxon>Gadiformes</taxon>
        <taxon>Muraenolepidoidei</taxon>
        <taxon>Muraenolepididae</taxon>
        <taxon>Muraenolepis</taxon>
    </lineage>
</organism>
<evidence type="ECO:0000313" key="2">
    <source>
        <dbReference type="EMBL" id="KAJ3592878.1"/>
    </source>
</evidence>
<proteinExistence type="predicted"/>
<accession>A0A9Q0DSR7</accession>
<dbReference type="Proteomes" id="UP001148018">
    <property type="component" value="Unassembled WGS sequence"/>
</dbReference>
<dbReference type="PANTHER" id="PTHR31666">
    <property type="entry name" value="PROTEIN CXORF40A-RELATED"/>
    <property type="match status" value="1"/>
</dbReference>
<dbReference type="AlphaFoldDB" id="A0A9Q0DSR7"/>
<dbReference type="PANTHER" id="PTHR31666:SF0">
    <property type="entry name" value="PROTEIN EOLA1-RELATED"/>
    <property type="match status" value="1"/>
</dbReference>
<keyword evidence="1" id="KW-1133">Transmembrane helix</keyword>
<protein>
    <submittedName>
        <fullName evidence="2">Uncharacterized protein</fullName>
    </submittedName>
</protein>
<sequence length="233" mass="24715">MSAKIVDSELRMESGVGAEQHAASSQKEQTAFVGIRKFQRFNATVLGAIEVTIGILMTLTAITHVAIGVDFGTTALFYCGIIFYIPAGALAIATDKKPTKAMVRGTLGMNVMAALSAVGGSVLHFIGSLLFPLFPPCGSCHHLVYTEIVMLVLSIVLFIISILLAAFATAALCSSRKPYAGLVLSGLKSVESRWSSVLSGLEDRTLAVHVARRDWEEGGWASLLASQGTLNLQ</sequence>
<feature type="transmembrane region" description="Helical" evidence="1">
    <location>
        <begin position="143"/>
        <end position="167"/>
    </location>
</feature>
<dbReference type="OrthoDB" id="10071849at2759"/>
<gene>
    <name evidence="2" type="ORF">NHX12_005216</name>
</gene>
<name>A0A9Q0DSR7_9TELE</name>
<feature type="transmembrane region" description="Helical" evidence="1">
    <location>
        <begin position="106"/>
        <end position="131"/>
    </location>
</feature>